<name>A0AA40FIX9_9HYME</name>
<keyword evidence="4" id="KW-1185">Reference proteome</keyword>
<sequence>MRPRCEICNIENITPCTAARLEFKGRRIDLLSGRWWKTLKNRKLLYGGDERGIRNEKQRDEEKKDTMVGASDQFQIYPAYANSFGVLKKAGKNERGIGTRNKRNGKKKLRKKIKEDKDDEDRRSTIATNKSLETDYRARMGIFTTARPSRSKDQIPLSKSSRISRILCTNLLAPDLDHLVDSPPGNRLEPPSSNRPGESSDRRSDPLDKQTSYSTNPSLFTVYRSCSFPKPVLRPFGSLACSQDLTYGEGGHNWRSIIFSLLVIGFVIAGIVTAIYLLGYVDELLYWSGRRLTLDECLRDDLTPHRLTPTWIAHDKFVYQADDGSLTLLDTSNNSVALLVSNHTLVLIEIYKTLCLGLQFFTQVSLIRLEYDTNRNRNLADNLAPQFDPSMHVYQALRSESVDRNSCKSNARLRDRRTFDRRRLKFVLSSINRLAVQVQRPRSNEYLNSEEKKFPSFDRVQRDRRDFQNWGTFFSSKRRAVSTAPEQSPRSLKEDHKFQRLTARTKLIKHAETALAEFTLRLMAIKAKRSRPSDGKLRPARRSRLNSPPNAGLKM</sequence>
<organism evidence="3 4">
    <name type="scientific">Melipona bicolor</name>
    <dbReference type="NCBI Taxonomy" id="60889"/>
    <lineage>
        <taxon>Eukaryota</taxon>
        <taxon>Metazoa</taxon>
        <taxon>Ecdysozoa</taxon>
        <taxon>Arthropoda</taxon>
        <taxon>Hexapoda</taxon>
        <taxon>Insecta</taxon>
        <taxon>Pterygota</taxon>
        <taxon>Neoptera</taxon>
        <taxon>Endopterygota</taxon>
        <taxon>Hymenoptera</taxon>
        <taxon>Apocrita</taxon>
        <taxon>Aculeata</taxon>
        <taxon>Apoidea</taxon>
        <taxon>Anthophila</taxon>
        <taxon>Apidae</taxon>
        <taxon>Melipona</taxon>
    </lineage>
</organism>
<evidence type="ECO:0000256" key="1">
    <source>
        <dbReference type="SAM" id="MobiDB-lite"/>
    </source>
</evidence>
<keyword evidence="2" id="KW-0472">Membrane</keyword>
<feature type="region of interest" description="Disordered" evidence="1">
    <location>
        <begin position="179"/>
        <end position="215"/>
    </location>
</feature>
<evidence type="ECO:0000313" key="4">
    <source>
        <dbReference type="Proteomes" id="UP001177670"/>
    </source>
</evidence>
<dbReference type="Gene3D" id="2.140.10.30">
    <property type="entry name" value="Dipeptidylpeptidase IV, N-terminal domain"/>
    <property type="match status" value="1"/>
</dbReference>
<feature type="compositionally biased region" description="Basic and acidic residues" evidence="1">
    <location>
        <begin position="113"/>
        <end position="124"/>
    </location>
</feature>
<feature type="region of interest" description="Disordered" evidence="1">
    <location>
        <begin position="95"/>
        <end position="126"/>
    </location>
</feature>
<dbReference type="AlphaFoldDB" id="A0AA40FIX9"/>
<feature type="compositionally biased region" description="Basic and acidic residues" evidence="1">
    <location>
        <begin position="198"/>
        <end position="208"/>
    </location>
</feature>
<feature type="compositionally biased region" description="Basic residues" evidence="1">
    <location>
        <begin position="100"/>
        <end position="112"/>
    </location>
</feature>
<accession>A0AA40FIX9</accession>
<proteinExistence type="predicted"/>
<comment type="caution">
    <text evidence="3">The sequence shown here is derived from an EMBL/GenBank/DDBJ whole genome shotgun (WGS) entry which is preliminary data.</text>
</comment>
<evidence type="ECO:0000313" key="3">
    <source>
        <dbReference type="EMBL" id="KAK1119958.1"/>
    </source>
</evidence>
<gene>
    <name evidence="3" type="ORF">K0M31_012687</name>
</gene>
<dbReference type="EMBL" id="JAHYIQ010000033">
    <property type="protein sequence ID" value="KAK1119958.1"/>
    <property type="molecule type" value="Genomic_DNA"/>
</dbReference>
<protein>
    <submittedName>
        <fullName evidence="3">Uncharacterized protein</fullName>
    </submittedName>
</protein>
<keyword evidence="2" id="KW-1133">Transmembrane helix</keyword>
<feature type="transmembrane region" description="Helical" evidence="2">
    <location>
        <begin position="257"/>
        <end position="281"/>
    </location>
</feature>
<evidence type="ECO:0000256" key="2">
    <source>
        <dbReference type="SAM" id="Phobius"/>
    </source>
</evidence>
<reference evidence="3" key="1">
    <citation type="submission" date="2021-10" db="EMBL/GenBank/DDBJ databases">
        <title>Melipona bicolor Genome sequencing and assembly.</title>
        <authorList>
            <person name="Araujo N.S."/>
            <person name="Arias M.C."/>
        </authorList>
    </citation>
    <scope>NUCLEOTIDE SEQUENCE</scope>
    <source>
        <strain evidence="3">USP_2M_L1-L4_2017</strain>
        <tissue evidence="3">Whole body</tissue>
    </source>
</reference>
<keyword evidence="2" id="KW-0812">Transmembrane</keyword>
<feature type="region of interest" description="Disordered" evidence="1">
    <location>
        <begin position="529"/>
        <end position="555"/>
    </location>
</feature>
<dbReference type="Proteomes" id="UP001177670">
    <property type="component" value="Unassembled WGS sequence"/>
</dbReference>